<evidence type="ECO:0000313" key="2">
    <source>
        <dbReference type="Proteomes" id="UP000722485"/>
    </source>
</evidence>
<proteinExistence type="predicted"/>
<gene>
    <name evidence="1" type="ORF">G7Z17_g9872</name>
</gene>
<keyword evidence="2" id="KW-1185">Reference proteome</keyword>
<comment type="caution">
    <text evidence="1">The sequence shown here is derived from an EMBL/GenBank/DDBJ whole genome shotgun (WGS) entry which is preliminary data.</text>
</comment>
<protein>
    <submittedName>
        <fullName evidence="1">Uncharacterized protein</fullName>
    </submittedName>
</protein>
<name>A0A9P5H0M3_9HYPO</name>
<sequence length="70" mass="8184">MRFMQCTIAILFQRLGYQSPVRVAYQCVHIAAFTPRFLSRMNQSRQWWTCTSTRTPLRSSPDIASELEEA</sequence>
<dbReference type="AlphaFoldDB" id="A0A9P5H0M3"/>
<reference evidence="1" key="1">
    <citation type="submission" date="2020-03" db="EMBL/GenBank/DDBJ databases">
        <title>Draft Genome Sequence of Cylindrodendrum hubeiense.</title>
        <authorList>
            <person name="Buettner E."/>
            <person name="Kellner H."/>
        </authorList>
    </citation>
    <scope>NUCLEOTIDE SEQUENCE</scope>
    <source>
        <strain evidence="1">IHI 201604</strain>
    </source>
</reference>
<accession>A0A9P5H0M3</accession>
<organism evidence="1 2">
    <name type="scientific">Cylindrodendrum hubeiense</name>
    <dbReference type="NCBI Taxonomy" id="595255"/>
    <lineage>
        <taxon>Eukaryota</taxon>
        <taxon>Fungi</taxon>
        <taxon>Dikarya</taxon>
        <taxon>Ascomycota</taxon>
        <taxon>Pezizomycotina</taxon>
        <taxon>Sordariomycetes</taxon>
        <taxon>Hypocreomycetidae</taxon>
        <taxon>Hypocreales</taxon>
        <taxon>Nectriaceae</taxon>
        <taxon>Cylindrodendrum</taxon>
    </lineage>
</organism>
<dbReference type="Proteomes" id="UP000722485">
    <property type="component" value="Unassembled WGS sequence"/>
</dbReference>
<dbReference type="EMBL" id="JAANBB010000298">
    <property type="protein sequence ID" value="KAF7544539.1"/>
    <property type="molecule type" value="Genomic_DNA"/>
</dbReference>
<evidence type="ECO:0000313" key="1">
    <source>
        <dbReference type="EMBL" id="KAF7544539.1"/>
    </source>
</evidence>